<dbReference type="InterPro" id="IPR021333">
    <property type="entry name" value="DUF2946"/>
</dbReference>
<dbReference type="Proteomes" id="UP000515977">
    <property type="component" value="Chromosome"/>
</dbReference>
<keyword evidence="1" id="KW-1133">Transmembrane helix</keyword>
<gene>
    <name evidence="2" type="ORF">H9L17_06110</name>
</gene>
<organism evidence="2 3">
    <name type="scientific">Thermomonas brevis</name>
    <dbReference type="NCBI Taxonomy" id="215691"/>
    <lineage>
        <taxon>Bacteria</taxon>
        <taxon>Pseudomonadati</taxon>
        <taxon>Pseudomonadota</taxon>
        <taxon>Gammaproteobacteria</taxon>
        <taxon>Lysobacterales</taxon>
        <taxon>Lysobacteraceae</taxon>
        <taxon>Thermomonas</taxon>
    </lineage>
</organism>
<feature type="transmembrane region" description="Helical" evidence="1">
    <location>
        <begin position="78"/>
        <end position="99"/>
    </location>
</feature>
<protein>
    <submittedName>
        <fullName evidence="2">DUF2946 family protein</fullName>
    </submittedName>
</protein>
<reference evidence="2 3" key="1">
    <citation type="submission" date="2020-08" db="EMBL/GenBank/DDBJ databases">
        <title>Genome sequence of Thermomonas brevis KACC 16975T.</title>
        <authorList>
            <person name="Hyun D.-W."/>
            <person name="Bae J.-W."/>
        </authorList>
    </citation>
    <scope>NUCLEOTIDE SEQUENCE [LARGE SCALE GENOMIC DNA]</scope>
    <source>
        <strain evidence="2 3">KACC 16975</strain>
    </source>
</reference>
<dbReference type="AlphaFoldDB" id="A0A7G9QWH9"/>
<evidence type="ECO:0000313" key="2">
    <source>
        <dbReference type="EMBL" id="QNN47704.1"/>
    </source>
</evidence>
<sequence length="133" mass="14063">MNLRSRRFQHWMARLALAAVLLVSVMPTVSRWLESGAQRLPAAVLAMCTMDGLAMKPANLLDDAGKAPAPSGAMPDEYCGYCPLLSALAPVLLALAILLPPVRRVLLPAWTLPAAPAPPLLRGLGARGPPLPL</sequence>
<keyword evidence="3" id="KW-1185">Reference proteome</keyword>
<dbReference type="EMBL" id="CP060711">
    <property type="protein sequence ID" value="QNN47704.1"/>
    <property type="molecule type" value="Genomic_DNA"/>
</dbReference>
<dbReference type="RefSeq" id="WP_187571448.1">
    <property type="nucleotide sequence ID" value="NZ_CP060711.1"/>
</dbReference>
<evidence type="ECO:0000256" key="1">
    <source>
        <dbReference type="SAM" id="Phobius"/>
    </source>
</evidence>
<name>A0A7G9QWH9_9GAMM</name>
<accession>A0A7G9QWH9</accession>
<dbReference type="Pfam" id="PF11162">
    <property type="entry name" value="DUF2946"/>
    <property type="match status" value="1"/>
</dbReference>
<evidence type="ECO:0000313" key="3">
    <source>
        <dbReference type="Proteomes" id="UP000515977"/>
    </source>
</evidence>
<proteinExistence type="predicted"/>
<keyword evidence="1" id="KW-0472">Membrane</keyword>
<keyword evidence="1" id="KW-0812">Transmembrane</keyword>
<dbReference type="KEGG" id="tbv:H9L17_06110"/>